<dbReference type="RefSeq" id="XP_002784195.1">
    <property type="nucleotide sequence ID" value="XM_002784149.1"/>
</dbReference>
<keyword evidence="2" id="KW-0812">Transmembrane</keyword>
<dbReference type="Proteomes" id="UP000007800">
    <property type="component" value="Unassembled WGS sequence"/>
</dbReference>
<feature type="compositionally biased region" description="Low complexity" evidence="1">
    <location>
        <begin position="581"/>
        <end position="607"/>
    </location>
</feature>
<keyword evidence="4" id="KW-1185">Reference proteome</keyword>
<gene>
    <name evidence="3" type="ORF">Pmar_PMAR003452</name>
</gene>
<dbReference type="Pfam" id="PF01644">
    <property type="entry name" value="Chitin_synth_1"/>
    <property type="match status" value="2"/>
</dbReference>
<evidence type="ECO:0000313" key="4">
    <source>
        <dbReference type="Proteomes" id="UP000007800"/>
    </source>
</evidence>
<reference evidence="3 4" key="1">
    <citation type="submission" date="2008-07" db="EMBL/GenBank/DDBJ databases">
        <authorList>
            <person name="El-Sayed N."/>
            <person name="Caler E."/>
            <person name="Inman J."/>
            <person name="Amedeo P."/>
            <person name="Hass B."/>
            <person name="Wortman J."/>
        </authorList>
    </citation>
    <scope>NUCLEOTIDE SEQUENCE [LARGE SCALE GENOMIC DNA]</scope>
    <source>
        <strain evidence="4">ATCC 50983 / TXsc</strain>
    </source>
</reference>
<evidence type="ECO:0000256" key="2">
    <source>
        <dbReference type="SAM" id="Phobius"/>
    </source>
</evidence>
<dbReference type="GeneID" id="9060903"/>
<dbReference type="AlphaFoldDB" id="C5KHC9"/>
<feature type="transmembrane region" description="Helical" evidence="2">
    <location>
        <begin position="506"/>
        <end position="525"/>
    </location>
</feature>
<keyword evidence="2" id="KW-1133">Transmembrane helix</keyword>
<evidence type="ECO:0000313" key="3">
    <source>
        <dbReference type="EMBL" id="EER15991.1"/>
    </source>
</evidence>
<sequence>MRFRRGDSLPETTRPLAAVTSSSCCTQPFINPNNPNYRSYVDICPKKRLNRRFVRYTPITIRDEELVRHCNIEYPQHGIDLRGIQDMFDTDFYWDFFGGWSSLRPFHMRFVESVAQTVKFTIAISVGRGIQGATPHGFLSTLICVMRNVKRMCDAGLLAWDQIVVCVVVDGRNEFEVAKEDYQTSFLNELQRMGVYMSAEELWKPGGELDRAARIYPEDREALRRGCLTVDHGKEVFVHLFESTIQLKGNDFPPLQLALCVKEYPDQSSADPIVTSRMACHLWAIEGVARHFANVTSSKNDVKVALIDCGVCPDDNCLSLMYSKLLEDRIAVVGGNTIVTAAHQIPCAPSWRVLLSNPCLASWLLRQKFRIATDGAMDTGLGGNLSNVNCAMCAFRLDRVDTDTYFTQLTLAGNNECMNPLLANVLLSDGGMLASSAHGSCEVVLLPAAKDNPKAMQKEVLEENARSFSFRDFIEHSRFDTWSPFVMNCEATQKGTLKHVSTACEYVFFGITGFLFGVIVVPRAIGIIKFASTRILETFGSATRSVVRGKQPSLPEISGISQYDVVMDLDVVKSRNPEKPLSSGGIELSSGLSSDDNSDNGSDISFLSDDDDDGDDDFFVPSPAYGIFPTL</sequence>
<feature type="compositionally biased region" description="Acidic residues" evidence="1">
    <location>
        <begin position="608"/>
        <end position="618"/>
    </location>
</feature>
<dbReference type="OMA" id="DGRNEFE"/>
<name>C5KHC9_PERM5</name>
<evidence type="ECO:0000256" key="1">
    <source>
        <dbReference type="SAM" id="MobiDB-lite"/>
    </source>
</evidence>
<keyword evidence="2" id="KW-0472">Membrane</keyword>
<organism evidence="4">
    <name type="scientific">Perkinsus marinus (strain ATCC 50983 / TXsc)</name>
    <dbReference type="NCBI Taxonomy" id="423536"/>
    <lineage>
        <taxon>Eukaryota</taxon>
        <taxon>Sar</taxon>
        <taxon>Alveolata</taxon>
        <taxon>Perkinsozoa</taxon>
        <taxon>Perkinsea</taxon>
        <taxon>Perkinsida</taxon>
        <taxon>Perkinsidae</taxon>
        <taxon>Perkinsus</taxon>
    </lineage>
</organism>
<dbReference type="InParanoid" id="C5KHC9"/>
<feature type="region of interest" description="Disordered" evidence="1">
    <location>
        <begin position="575"/>
        <end position="621"/>
    </location>
</feature>
<dbReference type="OrthoDB" id="421565at2759"/>
<accession>C5KHC9</accession>
<dbReference type="EMBL" id="GG673069">
    <property type="protein sequence ID" value="EER15991.1"/>
    <property type="molecule type" value="Genomic_DNA"/>
</dbReference>
<proteinExistence type="predicted"/>
<protein>
    <submittedName>
        <fullName evidence="3">Uncharacterized protein</fullName>
    </submittedName>
</protein>